<evidence type="ECO:0000313" key="1">
    <source>
        <dbReference type="EMBL" id="CAG8449523.1"/>
    </source>
</evidence>
<name>A0ACA9K302_9GLOM</name>
<protein>
    <submittedName>
        <fullName evidence="1">7434_t:CDS:1</fullName>
    </submittedName>
</protein>
<dbReference type="Proteomes" id="UP000789525">
    <property type="component" value="Unassembled WGS sequence"/>
</dbReference>
<organism evidence="1 2">
    <name type="scientific">Acaulospora colombiana</name>
    <dbReference type="NCBI Taxonomy" id="27376"/>
    <lineage>
        <taxon>Eukaryota</taxon>
        <taxon>Fungi</taxon>
        <taxon>Fungi incertae sedis</taxon>
        <taxon>Mucoromycota</taxon>
        <taxon>Glomeromycotina</taxon>
        <taxon>Glomeromycetes</taxon>
        <taxon>Diversisporales</taxon>
        <taxon>Acaulosporaceae</taxon>
        <taxon>Acaulospora</taxon>
    </lineage>
</organism>
<comment type="caution">
    <text evidence="1">The sequence shown here is derived from an EMBL/GenBank/DDBJ whole genome shotgun (WGS) entry which is preliminary data.</text>
</comment>
<evidence type="ECO:0000313" key="2">
    <source>
        <dbReference type="Proteomes" id="UP000789525"/>
    </source>
</evidence>
<gene>
    <name evidence="1" type="ORF">ACOLOM_LOCUS692</name>
</gene>
<dbReference type="EMBL" id="CAJVPT010000747">
    <property type="protein sequence ID" value="CAG8449523.1"/>
    <property type="molecule type" value="Genomic_DNA"/>
</dbReference>
<accession>A0ACA9K302</accession>
<sequence>MPTTLRRIIDYTNRTIASPLSRYAALILLVAVIFALYFVINHQVSKPYGTGPSIISGDVAINSTAHSPNTAPSDDSAAMNDVLNITNQATYDPNNGSVKQLGNYTNQIQGFLYDRGDGCSSNVSNVEGVIPEIPLPAYYRQYRIGLISADTSGCSISEKISNSIFDRDIGIIFWMSNDQDLPNVNQTIPVFSVNLNTSIQLKNELRNLYRQFNSGSSVYQALGIDMVPFYPMTPNFWLVSMISVAGVLILSFLVSIILHVRINRERRRRIERARMQRNVDESLGMKKWTLDKEVVEKFPVIIYSKKITPAETETDEKRSSADVTESAMLEGKNEGKEETDGMDDIDEDEEQSRNKLSRKASTRSTRSQRSLRAIDNAAIIYSSPNADTTSSDHISNSETRETCAICLDDFDDGDEIRELPCRHWYHVECIDPWLTMKSSSCPLCKKDCKPEDVEGNTEVSIQVVRERELEASQVVNSQNRTSSSSSTSSRAKSVMHFMNNLFRPSQRSPRQQETADERGGGNSYSEMEAAHTSGNV</sequence>
<reference evidence="1" key="1">
    <citation type="submission" date="2021-06" db="EMBL/GenBank/DDBJ databases">
        <authorList>
            <person name="Kallberg Y."/>
            <person name="Tangrot J."/>
            <person name="Rosling A."/>
        </authorList>
    </citation>
    <scope>NUCLEOTIDE SEQUENCE</scope>
    <source>
        <strain evidence="1">CL356</strain>
    </source>
</reference>
<proteinExistence type="predicted"/>
<keyword evidence="2" id="KW-1185">Reference proteome</keyword>